<reference evidence="2" key="1">
    <citation type="journal article" date="2022" name="bioRxiv">
        <title>Sequencing and chromosome-scale assembly of the giantPleurodeles waltlgenome.</title>
        <authorList>
            <person name="Brown T."/>
            <person name="Elewa A."/>
            <person name="Iarovenko S."/>
            <person name="Subramanian E."/>
            <person name="Araus A.J."/>
            <person name="Petzold A."/>
            <person name="Susuki M."/>
            <person name="Suzuki K.-i.T."/>
            <person name="Hayashi T."/>
            <person name="Toyoda A."/>
            <person name="Oliveira C."/>
            <person name="Osipova E."/>
            <person name="Leigh N.D."/>
            <person name="Simon A."/>
            <person name="Yun M.H."/>
        </authorList>
    </citation>
    <scope>NUCLEOTIDE SEQUENCE</scope>
    <source>
        <strain evidence="2">20211129_DDA</strain>
        <tissue evidence="2">Liver</tissue>
    </source>
</reference>
<evidence type="ECO:0000313" key="3">
    <source>
        <dbReference type="Proteomes" id="UP001066276"/>
    </source>
</evidence>
<feature type="compositionally biased region" description="Basic and acidic residues" evidence="1">
    <location>
        <begin position="31"/>
        <end position="73"/>
    </location>
</feature>
<sequence>MPTSPAAWHLGRVTPDQLTRSQVSMGTPPDAYREDFRNPGGKEKTDSRDGNREELSWERPTERDARETPKQEPEDPQVLGNKKLDNLYWRIFCHWDSSGGITNSMEVTGVNLPEDSEWRIRQWSSY</sequence>
<keyword evidence="3" id="KW-1185">Reference proteome</keyword>
<name>A0AAV7WQT4_PLEWA</name>
<dbReference type="AlphaFoldDB" id="A0AAV7WQT4"/>
<accession>A0AAV7WQT4</accession>
<comment type="caution">
    <text evidence="2">The sequence shown here is derived from an EMBL/GenBank/DDBJ whole genome shotgun (WGS) entry which is preliminary data.</text>
</comment>
<evidence type="ECO:0000313" key="2">
    <source>
        <dbReference type="EMBL" id="KAJ1216453.1"/>
    </source>
</evidence>
<feature type="region of interest" description="Disordered" evidence="1">
    <location>
        <begin position="1"/>
        <end position="80"/>
    </location>
</feature>
<protein>
    <submittedName>
        <fullName evidence="2">Uncharacterized protein</fullName>
    </submittedName>
</protein>
<proteinExistence type="predicted"/>
<dbReference type="EMBL" id="JANPWB010000001">
    <property type="protein sequence ID" value="KAJ1216453.1"/>
    <property type="molecule type" value="Genomic_DNA"/>
</dbReference>
<evidence type="ECO:0000256" key="1">
    <source>
        <dbReference type="SAM" id="MobiDB-lite"/>
    </source>
</evidence>
<gene>
    <name evidence="2" type="ORF">NDU88_004055</name>
</gene>
<organism evidence="2 3">
    <name type="scientific">Pleurodeles waltl</name>
    <name type="common">Iberian ribbed newt</name>
    <dbReference type="NCBI Taxonomy" id="8319"/>
    <lineage>
        <taxon>Eukaryota</taxon>
        <taxon>Metazoa</taxon>
        <taxon>Chordata</taxon>
        <taxon>Craniata</taxon>
        <taxon>Vertebrata</taxon>
        <taxon>Euteleostomi</taxon>
        <taxon>Amphibia</taxon>
        <taxon>Batrachia</taxon>
        <taxon>Caudata</taxon>
        <taxon>Salamandroidea</taxon>
        <taxon>Salamandridae</taxon>
        <taxon>Pleurodelinae</taxon>
        <taxon>Pleurodeles</taxon>
    </lineage>
</organism>
<feature type="compositionally biased region" description="Polar residues" evidence="1">
    <location>
        <begin position="16"/>
        <end position="25"/>
    </location>
</feature>
<dbReference type="Proteomes" id="UP001066276">
    <property type="component" value="Chromosome 1_1"/>
</dbReference>